<accession>A0A5J4VHU3</accession>
<sequence length="175" mass="20078">MCLSVSGIVKDQIIARKIIESNDRFNEKGQLFIAQLKGHIDKKYINVFVNCPHIARNFTYTTDEKTIGKYMYETMKQCGTKTDKQERKLTNLLSIGRRYSRSDEIGIPFRITIDYASLDSDVEIKEEMNDEESGNESLSNQTVTIRERQYGLDQGASLSCSGCHHITRKIRIAQE</sequence>
<dbReference type="Proteomes" id="UP000324800">
    <property type="component" value="Unassembled WGS sequence"/>
</dbReference>
<reference evidence="2 3" key="1">
    <citation type="submission" date="2019-03" db="EMBL/GenBank/DDBJ databases">
        <title>Single cell metagenomics reveals metabolic interactions within the superorganism composed of flagellate Streblomastix strix and complex community of Bacteroidetes bacteria on its surface.</title>
        <authorList>
            <person name="Treitli S.C."/>
            <person name="Kolisko M."/>
            <person name="Husnik F."/>
            <person name="Keeling P."/>
            <person name="Hampl V."/>
        </authorList>
    </citation>
    <scope>NUCLEOTIDE SEQUENCE [LARGE SCALE GENOMIC DNA]</scope>
    <source>
        <strain evidence="2">ST1C</strain>
    </source>
</reference>
<dbReference type="AlphaFoldDB" id="A0A5J4VHU3"/>
<dbReference type="Pfam" id="PF03129">
    <property type="entry name" value="HGTP_anticodon"/>
    <property type="match status" value="1"/>
</dbReference>
<evidence type="ECO:0000313" key="2">
    <source>
        <dbReference type="EMBL" id="KAA6382207.1"/>
    </source>
</evidence>
<dbReference type="SUPFAM" id="SSF52954">
    <property type="entry name" value="Class II aaRS ABD-related"/>
    <property type="match status" value="1"/>
</dbReference>
<comment type="caution">
    <text evidence="2">The sequence shown here is derived from an EMBL/GenBank/DDBJ whole genome shotgun (WGS) entry which is preliminary data.</text>
</comment>
<dbReference type="InterPro" id="IPR036621">
    <property type="entry name" value="Anticodon-bd_dom_sf"/>
</dbReference>
<organism evidence="2 3">
    <name type="scientific">Streblomastix strix</name>
    <dbReference type="NCBI Taxonomy" id="222440"/>
    <lineage>
        <taxon>Eukaryota</taxon>
        <taxon>Metamonada</taxon>
        <taxon>Preaxostyla</taxon>
        <taxon>Oxymonadida</taxon>
        <taxon>Streblomastigidae</taxon>
        <taxon>Streblomastix</taxon>
    </lineage>
</organism>
<dbReference type="EMBL" id="SNRW01006910">
    <property type="protein sequence ID" value="KAA6382207.1"/>
    <property type="molecule type" value="Genomic_DNA"/>
</dbReference>
<feature type="domain" description="Anticodon-binding" evidence="1">
    <location>
        <begin position="94"/>
        <end position="131"/>
    </location>
</feature>
<dbReference type="InterPro" id="IPR004154">
    <property type="entry name" value="Anticodon-bd"/>
</dbReference>
<protein>
    <recommendedName>
        <fullName evidence="1">Anticodon-binding domain-containing protein</fullName>
    </recommendedName>
</protein>
<dbReference type="Gene3D" id="3.40.50.800">
    <property type="entry name" value="Anticodon-binding domain"/>
    <property type="match status" value="1"/>
</dbReference>
<gene>
    <name evidence="2" type="ORF">EZS28_022267</name>
</gene>
<evidence type="ECO:0000259" key="1">
    <source>
        <dbReference type="Pfam" id="PF03129"/>
    </source>
</evidence>
<name>A0A5J4VHU3_9EUKA</name>
<dbReference type="OrthoDB" id="10524412at2759"/>
<evidence type="ECO:0000313" key="3">
    <source>
        <dbReference type="Proteomes" id="UP000324800"/>
    </source>
</evidence>
<proteinExistence type="predicted"/>